<dbReference type="Proteomes" id="UP000826271">
    <property type="component" value="Unassembled WGS sequence"/>
</dbReference>
<dbReference type="PANTHER" id="PTHR47723:SF21">
    <property type="entry name" value="POLYNUCLEOTIDYL TRANSFERASE, RIBONUCLEASE H-LIKE SUPERFAMILY PROTEIN"/>
    <property type="match status" value="1"/>
</dbReference>
<name>A0AAV6Y9W4_9LAMI</name>
<comment type="caution">
    <text evidence="2">The sequence shown here is derived from an EMBL/GenBank/DDBJ whole genome shotgun (WGS) entry which is preliminary data.</text>
</comment>
<dbReference type="AlphaFoldDB" id="A0AAV6Y9W4"/>
<proteinExistence type="predicted"/>
<feature type="domain" description="RNase H type-1" evidence="1">
    <location>
        <begin position="60"/>
        <end position="181"/>
    </location>
</feature>
<dbReference type="PANTHER" id="PTHR47723">
    <property type="entry name" value="OS05G0353850 PROTEIN"/>
    <property type="match status" value="1"/>
</dbReference>
<dbReference type="InterPro" id="IPR044730">
    <property type="entry name" value="RNase_H-like_dom_plant"/>
</dbReference>
<protein>
    <recommendedName>
        <fullName evidence="1">RNase H type-1 domain-containing protein</fullName>
    </recommendedName>
</protein>
<dbReference type="InterPro" id="IPR012337">
    <property type="entry name" value="RNaseH-like_sf"/>
</dbReference>
<dbReference type="SUPFAM" id="SSF53098">
    <property type="entry name" value="Ribonuclease H-like"/>
    <property type="match status" value="1"/>
</dbReference>
<evidence type="ECO:0000313" key="3">
    <source>
        <dbReference type="Proteomes" id="UP000826271"/>
    </source>
</evidence>
<dbReference type="InterPro" id="IPR036397">
    <property type="entry name" value="RNaseH_sf"/>
</dbReference>
<dbReference type="InterPro" id="IPR002156">
    <property type="entry name" value="RNaseH_domain"/>
</dbReference>
<dbReference type="Pfam" id="PF13456">
    <property type="entry name" value="RVT_3"/>
    <property type="match status" value="1"/>
</dbReference>
<evidence type="ECO:0000313" key="2">
    <source>
        <dbReference type="EMBL" id="KAG8388125.1"/>
    </source>
</evidence>
<accession>A0AAV6Y9W4</accession>
<dbReference type="Gene3D" id="3.30.420.10">
    <property type="entry name" value="Ribonuclease H-like superfamily/Ribonuclease H"/>
    <property type="match status" value="1"/>
</dbReference>
<dbReference type="InterPro" id="IPR053151">
    <property type="entry name" value="RNase_H-like"/>
</dbReference>
<organism evidence="2 3">
    <name type="scientific">Buddleja alternifolia</name>
    <dbReference type="NCBI Taxonomy" id="168488"/>
    <lineage>
        <taxon>Eukaryota</taxon>
        <taxon>Viridiplantae</taxon>
        <taxon>Streptophyta</taxon>
        <taxon>Embryophyta</taxon>
        <taxon>Tracheophyta</taxon>
        <taxon>Spermatophyta</taxon>
        <taxon>Magnoliopsida</taxon>
        <taxon>eudicotyledons</taxon>
        <taxon>Gunneridae</taxon>
        <taxon>Pentapetalae</taxon>
        <taxon>asterids</taxon>
        <taxon>lamiids</taxon>
        <taxon>Lamiales</taxon>
        <taxon>Scrophulariaceae</taxon>
        <taxon>Buddlejeae</taxon>
        <taxon>Buddleja</taxon>
    </lineage>
</organism>
<reference evidence="2" key="1">
    <citation type="submission" date="2019-10" db="EMBL/GenBank/DDBJ databases">
        <authorList>
            <person name="Zhang R."/>
            <person name="Pan Y."/>
            <person name="Wang J."/>
            <person name="Ma R."/>
            <person name="Yu S."/>
        </authorList>
    </citation>
    <scope>NUCLEOTIDE SEQUENCE</scope>
    <source>
        <strain evidence="2">LA-IB0</strain>
        <tissue evidence="2">Leaf</tissue>
    </source>
</reference>
<dbReference type="CDD" id="cd06222">
    <property type="entry name" value="RNase_H_like"/>
    <property type="match status" value="1"/>
</dbReference>
<sequence length="193" mass="21334">MVRNKIVWDKEVIEPLSMVVQARAFPGAFRKAQVLVMRDSHSPSLQTVWVHPPNGVIKLNFDGAVLGVRQGIGTGVIARNENGHYVGWLSKFFSAIHDPKRAEALAAHEAMELSIRMGWREIILEEDCLQVISKLRSPNTNSSFISSLVSDIKCLVSNFICVSFSHVKRAGNRVAHSLARLATSSHEGSVDHP</sequence>
<dbReference type="GO" id="GO:0004523">
    <property type="term" value="F:RNA-DNA hybrid ribonuclease activity"/>
    <property type="evidence" value="ECO:0007669"/>
    <property type="project" value="InterPro"/>
</dbReference>
<dbReference type="EMBL" id="WHWC01000002">
    <property type="protein sequence ID" value="KAG8388125.1"/>
    <property type="molecule type" value="Genomic_DNA"/>
</dbReference>
<keyword evidence="3" id="KW-1185">Reference proteome</keyword>
<dbReference type="GO" id="GO:0003676">
    <property type="term" value="F:nucleic acid binding"/>
    <property type="evidence" value="ECO:0007669"/>
    <property type="project" value="InterPro"/>
</dbReference>
<evidence type="ECO:0000259" key="1">
    <source>
        <dbReference type="Pfam" id="PF13456"/>
    </source>
</evidence>
<gene>
    <name evidence="2" type="ORF">BUALT_Bualt02G0093200</name>
</gene>